<sequence length="265" mass="29107">MPDHHRTEELRWTIVVAEHPPRTESSGYRASRTLMGKIIATVPEWMMGEGPYQDHHGGSIWVKDAEGWLCLLQPLGIEWSAQFCADPAKIDRIRLSARRAVAAFPLTIPGYEELGYTRGRSLLDTEITTADQVADWTDSIFNASMPLHAHSHSGVLPTGAGYHHYPKPIVDIDHFRRDDFMLFVTDEEGLPAVVVPVTADPEDKRVRLLAANAASVYAARLIPDGARSPSPGHHDRGTRGAAASEDAVLPAGDPLSRQAFGEPRP</sequence>
<evidence type="ECO:0000313" key="2">
    <source>
        <dbReference type="EMBL" id="CUR57627.1"/>
    </source>
</evidence>
<dbReference type="EMBL" id="CZKA01000038">
    <property type="protein sequence ID" value="CUR57627.1"/>
    <property type="molecule type" value="Genomic_DNA"/>
</dbReference>
<organism evidence="2">
    <name type="scientific">metagenome</name>
    <dbReference type="NCBI Taxonomy" id="256318"/>
    <lineage>
        <taxon>unclassified sequences</taxon>
        <taxon>metagenomes</taxon>
    </lineage>
</organism>
<dbReference type="AlphaFoldDB" id="A0A2P2C6I9"/>
<dbReference type="InterPro" id="IPR046309">
    <property type="entry name" value="DUF6424"/>
</dbReference>
<reference evidence="2" key="1">
    <citation type="submission" date="2015-08" db="EMBL/GenBank/DDBJ databases">
        <authorList>
            <person name="Babu N.S."/>
            <person name="Beckwith C.J."/>
            <person name="Beseler K.G."/>
            <person name="Brison A."/>
            <person name="Carone J.V."/>
            <person name="Caskin T.P."/>
            <person name="Diamond M."/>
            <person name="Durham M.E."/>
            <person name="Foxe J.M."/>
            <person name="Go M."/>
            <person name="Henderson B.A."/>
            <person name="Jones I.B."/>
            <person name="McGettigan J.A."/>
            <person name="Micheletti S.J."/>
            <person name="Nasrallah M.E."/>
            <person name="Ortiz D."/>
            <person name="Piller C.R."/>
            <person name="Privatt S.R."/>
            <person name="Schneider S.L."/>
            <person name="Sharp S."/>
            <person name="Smith T.C."/>
            <person name="Stanton J.D."/>
            <person name="Ullery H.E."/>
            <person name="Wilson R.J."/>
            <person name="Serrano M.G."/>
            <person name="Buck G."/>
            <person name="Lee V."/>
            <person name="Wang Y."/>
            <person name="Carvalho R."/>
            <person name="Voegtly L."/>
            <person name="Shi R."/>
            <person name="Duckworth R."/>
            <person name="Johnson A."/>
            <person name="Loviza R."/>
            <person name="Walstead R."/>
            <person name="Shah Z."/>
            <person name="Kiflezghi M."/>
            <person name="Wade K."/>
            <person name="Ball S.L."/>
            <person name="Bradley K.W."/>
            <person name="Asai D.J."/>
            <person name="Bowman C.A."/>
            <person name="Russell D.A."/>
            <person name="Pope W.H."/>
            <person name="Jacobs-Sera D."/>
            <person name="Hendrix R.W."/>
            <person name="Hatfull G.F."/>
        </authorList>
    </citation>
    <scope>NUCLEOTIDE SEQUENCE</scope>
</reference>
<gene>
    <name evidence="2" type="ORF">NOCA2430006</name>
</gene>
<accession>A0A2P2C6I9</accession>
<name>A0A2P2C6I9_9ZZZZ</name>
<feature type="region of interest" description="Disordered" evidence="1">
    <location>
        <begin position="223"/>
        <end position="265"/>
    </location>
</feature>
<evidence type="ECO:0000256" key="1">
    <source>
        <dbReference type="SAM" id="MobiDB-lite"/>
    </source>
</evidence>
<dbReference type="Pfam" id="PF19988">
    <property type="entry name" value="DUF6424"/>
    <property type="match status" value="1"/>
</dbReference>
<proteinExistence type="predicted"/>
<protein>
    <submittedName>
        <fullName evidence="2">Uncharacterized protein</fullName>
    </submittedName>
</protein>